<evidence type="ECO:0000313" key="1">
    <source>
        <dbReference type="EMBL" id="EMA49918.1"/>
    </source>
</evidence>
<evidence type="ECO:0008006" key="3">
    <source>
        <dbReference type="Google" id="ProtNLM"/>
    </source>
</evidence>
<organism evidence="1 2">
    <name type="scientific">Halococcus salifodinae DSM 8989</name>
    <dbReference type="NCBI Taxonomy" id="1227456"/>
    <lineage>
        <taxon>Archaea</taxon>
        <taxon>Methanobacteriati</taxon>
        <taxon>Methanobacteriota</taxon>
        <taxon>Stenosarchaea group</taxon>
        <taxon>Halobacteria</taxon>
        <taxon>Halobacteriales</taxon>
        <taxon>Halococcaceae</taxon>
        <taxon>Halococcus</taxon>
    </lineage>
</organism>
<dbReference type="RefSeq" id="WP_005045308.1">
    <property type="nucleotide sequence ID" value="NZ_AOME01000076.1"/>
</dbReference>
<dbReference type="Gene3D" id="1.20.1290.10">
    <property type="entry name" value="AhpD-like"/>
    <property type="match status" value="2"/>
</dbReference>
<keyword evidence="2" id="KW-1185">Reference proteome</keyword>
<accession>M0MX68</accession>
<proteinExistence type="predicted"/>
<sequence length="294" mass="32735">MDTSKQCYEIEATGRQRGVYDDIKRTFRAPIVNWIFRTTMANAPRFLEYAWGQLKPLFDTRAFARYSVAYRDTVLSELEEAIGIPTYRRSVVDVSPAEYDTLRGQLATFDVVAPRLVFLFETMDRALHDGAVGTDPAATRAATAPFPAWLDTDRGRSPTMIAPGAVPDGLDETVSSIQSFHGLGDDLPSIYRCLAQWPSVLDAAWNDLEPFFESDGFDRARENTAELTTTLVESTPYTPRLAPEDLRGAGFDDETIEDVRTLFREFNTGAVETVLPTLPIYAATVDAEGVRDPL</sequence>
<comment type="caution">
    <text evidence="1">The sequence shown here is derived from an EMBL/GenBank/DDBJ whole genome shotgun (WGS) entry which is preliminary data.</text>
</comment>
<protein>
    <recommendedName>
        <fullName evidence="3">Halocarboxylic acid dehydrogenase DehI</fullName>
    </recommendedName>
</protein>
<evidence type="ECO:0000313" key="2">
    <source>
        <dbReference type="Proteomes" id="UP000011625"/>
    </source>
</evidence>
<dbReference type="PATRIC" id="fig|1227456.3.peg.3384"/>
<dbReference type="AlphaFoldDB" id="M0MX68"/>
<dbReference type="Pfam" id="PF10778">
    <property type="entry name" value="DehI"/>
    <property type="match status" value="1"/>
</dbReference>
<dbReference type="EMBL" id="AOME01000076">
    <property type="protein sequence ID" value="EMA49918.1"/>
    <property type="molecule type" value="Genomic_DNA"/>
</dbReference>
<dbReference type="STRING" id="1227456.C450_16635"/>
<dbReference type="OrthoDB" id="338740at2157"/>
<gene>
    <name evidence="1" type="ORF">C450_16635</name>
</gene>
<dbReference type="InterPro" id="IPR019714">
    <property type="entry name" value="2-haloacid_dehalogenase_DehI"/>
</dbReference>
<name>M0MX68_9EURY</name>
<reference evidence="1 2" key="1">
    <citation type="journal article" date="2014" name="PLoS Genet.">
        <title>Phylogenetically driven sequencing of extremely halophilic archaea reveals strategies for static and dynamic osmo-response.</title>
        <authorList>
            <person name="Becker E.A."/>
            <person name="Seitzer P.M."/>
            <person name="Tritt A."/>
            <person name="Larsen D."/>
            <person name="Krusor M."/>
            <person name="Yao A.I."/>
            <person name="Wu D."/>
            <person name="Madern D."/>
            <person name="Eisen J.A."/>
            <person name="Darling A.E."/>
            <person name="Facciotti M.T."/>
        </authorList>
    </citation>
    <scope>NUCLEOTIDE SEQUENCE [LARGE SCALE GENOMIC DNA]</scope>
    <source>
        <strain evidence="1 2">DSM 8989</strain>
    </source>
</reference>
<dbReference type="Proteomes" id="UP000011625">
    <property type="component" value="Unassembled WGS sequence"/>
</dbReference>
<dbReference type="InterPro" id="IPR029032">
    <property type="entry name" value="AhpD-like"/>
</dbReference>
<dbReference type="GO" id="GO:0019120">
    <property type="term" value="F:hydrolase activity, acting on acid halide bonds, in C-halide compounds"/>
    <property type="evidence" value="ECO:0007669"/>
    <property type="project" value="InterPro"/>
</dbReference>